<feature type="transmembrane region" description="Helical" evidence="1">
    <location>
        <begin position="398"/>
        <end position="416"/>
    </location>
</feature>
<feature type="transmembrane region" description="Helical" evidence="1">
    <location>
        <begin position="615"/>
        <end position="639"/>
    </location>
</feature>
<feature type="transmembrane region" description="Helical" evidence="1">
    <location>
        <begin position="338"/>
        <end position="364"/>
    </location>
</feature>
<evidence type="ECO:0008006" key="4">
    <source>
        <dbReference type="Google" id="ProtNLM"/>
    </source>
</evidence>
<keyword evidence="1" id="KW-0812">Transmembrane</keyword>
<feature type="transmembrane region" description="Helical" evidence="1">
    <location>
        <begin position="300"/>
        <end position="318"/>
    </location>
</feature>
<protein>
    <recommendedName>
        <fullName evidence="4">Integral membrane protein</fullName>
    </recommendedName>
</protein>
<dbReference type="SUPFAM" id="SSF53474">
    <property type="entry name" value="alpha/beta-Hydrolases"/>
    <property type="match status" value="1"/>
</dbReference>
<gene>
    <name evidence="2" type="ORF">ACFFR3_41080</name>
</gene>
<dbReference type="EMBL" id="JBHMCF010000046">
    <property type="protein sequence ID" value="MFB9475925.1"/>
    <property type="molecule type" value="Genomic_DNA"/>
</dbReference>
<feature type="transmembrane region" description="Helical" evidence="1">
    <location>
        <begin position="428"/>
        <end position="452"/>
    </location>
</feature>
<dbReference type="Proteomes" id="UP001589568">
    <property type="component" value="Unassembled WGS sequence"/>
</dbReference>
<dbReference type="RefSeq" id="WP_379484896.1">
    <property type="nucleotide sequence ID" value="NZ_JBHMCF010000046.1"/>
</dbReference>
<sequence>MTTASTGHEEPARRVAAGLGRRPDGLSGVVEIRLHGVGGTSPQSLLDDLAPMQVSGDRIAGFYRTADREGRHVEAYSWGGLTSGSAWRVLWLLLLPFAMANMAARMFPPWLPGRPRRFAVFRWAAGLASFGLTLNLVLLAAAIPVDYVAYQCGGVPECARWPAWLLPPERPGVRILVGALVPLLVIAVLYLLAHTSQNRYDQVKPPAYDTGVPPRETGLREGEFPGLSDPAFWDDVEHTRTLTRLHVAGAVALVAALVAWTSHAVRPLPEPWAAIGVAVPLAVIGLCALALIGRRKAGSWALLAVAGAAMALSAVLAVGQPPGDPFGAGPHELPGLQVFMNGVYGGVLGALFLVPVTLAAAAWTRADWPGVAARAVLVPVGFAAGVALLSVWETDYRWIWTGLGLGVAVGAFAVLTSGDGRLGGRFRWGAPFVVLGLAVAALNTFMLATLLLVAEWLGTLRPCHDPHRGGCLDVPEPVTAETPIAVFPIIRNVIPYLIVVPVLLLLCFLLYQGVRWWSSGVKGGPGVARHYRERFAVPDGPLKRWWASTVDERPVPEWHRRLAESWPARVARARRLARVPRDLDLLLTALMAVGGMVLAWVQWRVWWHDDLPSNANWLTSLCAGVAMLLPFVLVGLLRLGWKDERNRRLIGVLWDVATFWPRHCHPLAPPSYAERAVPELQRRLWWLHDNGGVPLLAAHSQGSVIAAAALAQPCSRPRDDRVTLVTFGSPLRTLYAWGFPAYFDDELFRRLAHGPGVQVARWRNFWCDTDYIGGPVRDDVDEQLPDPPDCRFLYGQPPPAIGAHTGFWEDPRLHRRITELASGFPSPPGAGNGS</sequence>
<feature type="transmembrane region" description="Helical" evidence="1">
    <location>
        <begin position="119"/>
        <end position="143"/>
    </location>
</feature>
<feature type="transmembrane region" description="Helical" evidence="1">
    <location>
        <begin position="271"/>
        <end position="293"/>
    </location>
</feature>
<organism evidence="2 3">
    <name type="scientific">Nonomuraea salmonea</name>
    <dbReference type="NCBI Taxonomy" id="46181"/>
    <lineage>
        <taxon>Bacteria</taxon>
        <taxon>Bacillati</taxon>
        <taxon>Actinomycetota</taxon>
        <taxon>Actinomycetes</taxon>
        <taxon>Streptosporangiales</taxon>
        <taxon>Streptosporangiaceae</taxon>
        <taxon>Nonomuraea</taxon>
    </lineage>
</organism>
<name>A0ABV5P041_9ACTN</name>
<keyword evidence="3" id="KW-1185">Reference proteome</keyword>
<feature type="transmembrane region" description="Helical" evidence="1">
    <location>
        <begin position="583"/>
        <end position="603"/>
    </location>
</feature>
<keyword evidence="1" id="KW-0472">Membrane</keyword>
<evidence type="ECO:0000313" key="2">
    <source>
        <dbReference type="EMBL" id="MFB9475925.1"/>
    </source>
</evidence>
<accession>A0ABV5P041</accession>
<comment type="caution">
    <text evidence="2">The sequence shown here is derived from an EMBL/GenBank/DDBJ whole genome shotgun (WGS) entry which is preliminary data.</text>
</comment>
<keyword evidence="1" id="KW-1133">Transmembrane helix</keyword>
<dbReference type="InterPro" id="IPR029058">
    <property type="entry name" value="AB_hydrolase_fold"/>
</dbReference>
<feature type="transmembrane region" description="Helical" evidence="1">
    <location>
        <begin position="493"/>
        <end position="511"/>
    </location>
</feature>
<evidence type="ECO:0000313" key="3">
    <source>
        <dbReference type="Proteomes" id="UP001589568"/>
    </source>
</evidence>
<feature type="transmembrane region" description="Helical" evidence="1">
    <location>
        <begin position="371"/>
        <end position="392"/>
    </location>
</feature>
<proteinExistence type="predicted"/>
<feature type="transmembrane region" description="Helical" evidence="1">
    <location>
        <begin position="245"/>
        <end position="265"/>
    </location>
</feature>
<evidence type="ECO:0000256" key="1">
    <source>
        <dbReference type="SAM" id="Phobius"/>
    </source>
</evidence>
<feature type="transmembrane region" description="Helical" evidence="1">
    <location>
        <begin position="172"/>
        <end position="192"/>
    </location>
</feature>
<reference evidence="2 3" key="1">
    <citation type="submission" date="2024-09" db="EMBL/GenBank/DDBJ databases">
        <authorList>
            <person name="Sun Q."/>
            <person name="Mori K."/>
        </authorList>
    </citation>
    <scope>NUCLEOTIDE SEQUENCE [LARGE SCALE GENOMIC DNA]</scope>
    <source>
        <strain evidence="2 3">JCM 3324</strain>
    </source>
</reference>